<name>A0A1Y1BBP0_9BURK</name>
<gene>
    <name evidence="1" type="ORF">BSFP_000180</name>
</gene>
<dbReference type="Pfam" id="PF18944">
    <property type="entry name" value="DUF5691"/>
    <property type="match status" value="1"/>
</dbReference>
<evidence type="ECO:0000313" key="2">
    <source>
        <dbReference type="Proteomes" id="UP000218432"/>
    </source>
</evidence>
<proteinExistence type="predicted"/>
<sequence>MEDLVRTALVGTANVPYDASTLAEIDALLPDGSRERRLLLQAGSLAVYSGAGRLPRTAILPAPAPDEVERETPAMLTPLIASAIADEIPGLSEWLAPRVAQAGYRLPPALLPDVLGKASVLAHWHNVLGERGRWLASQNPDWDVRLKKLAPPDLDEAGLLQIWEEGETAARVDALRALRGIDAAKARDMLADVLPKEKADPRQQFVNAMAANLGMDDELLLESLLDDRAQTVRIAAADLLARLPGSAFMRRMTARADACVRWQAATPASGAVARFVSFLGKRNDPVLTVDIPSELPKDWVRDGIVDVANHGEGKRASWLRQVLSLVSPARWSEAASSEAEVLIPLMAGNDWADPLLSGCAAAACRAGDHQWSAAFLRFALGSDKPSARLNALIPALWEASLPVVCESELCRQLALGEVDLASAFARRLDAPWPTEVIRTFARTFFSDAKQSRTPADLMLRYDLAGLARLAILRAADADLILLSPVVELYAGWLGGVFAGQPRMLEQAREIVTLMQAKQTVIKEMPL</sequence>
<dbReference type="Proteomes" id="UP000218432">
    <property type="component" value="Chromosome 1"/>
</dbReference>
<organism evidence="1 2">
    <name type="scientific">Burkholderia stabilis</name>
    <dbReference type="NCBI Taxonomy" id="95485"/>
    <lineage>
        <taxon>Bacteria</taxon>
        <taxon>Pseudomonadati</taxon>
        <taxon>Pseudomonadota</taxon>
        <taxon>Betaproteobacteria</taxon>
        <taxon>Burkholderiales</taxon>
        <taxon>Burkholderiaceae</taxon>
        <taxon>Burkholderia</taxon>
        <taxon>Burkholderia cepacia complex</taxon>
    </lineage>
</organism>
<dbReference type="GeneID" id="55506130"/>
<dbReference type="RefSeq" id="WP_047900382.1">
    <property type="nucleotide sequence ID" value="NZ_AP018111.1"/>
</dbReference>
<dbReference type="EMBL" id="AP018111">
    <property type="protein sequence ID" value="BAX57232.1"/>
    <property type="molecule type" value="Genomic_DNA"/>
</dbReference>
<evidence type="ECO:0000313" key="1">
    <source>
        <dbReference type="EMBL" id="BAX57232.1"/>
    </source>
</evidence>
<accession>A0A1Y1BBP0</accession>
<dbReference type="AlphaFoldDB" id="A0A1Y1BBP0"/>
<dbReference type="InterPro" id="IPR043746">
    <property type="entry name" value="DUF5691"/>
</dbReference>
<protein>
    <submittedName>
        <fullName evidence="1">Uncharacterized protein</fullName>
    </submittedName>
</protein>
<reference evidence="1 2" key="1">
    <citation type="journal article" date="2017" name="Genome Announc.">
        <title>Complete Genome Sequence of Burkholderia stabilis FERMP-21014.</title>
        <authorList>
            <person name="Konishi K."/>
            <person name="Kumagai T."/>
            <person name="Sakasegawa S."/>
            <person name="Tamura T."/>
        </authorList>
    </citation>
    <scope>NUCLEOTIDE SEQUENCE [LARGE SCALE GENOMIC DNA]</scope>
    <source>
        <strain evidence="1 2">FERMP-21014</strain>
    </source>
</reference>